<evidence type="ECO:0000313" key="2">
    <source>
        <dbReference type="EMBL" id="QOV38639.1"/>
    </source>
</evidence>
<organism evidence="2 3">
    <name type="scientific">Streptomyces ferrugineus</name>
    <dbReference type="NCBI Taxonomy" id="1413221"/>
    <lineage>
        <taxon>Bacteria</taxon>
        <taxon>Bacillati</taxon>
        <taxon>Actinomycetota</taxon>
        <taxon>Actinomycetes</taxon>
        <taxon>Kitasatosporales</taxon>
        <taxon>Streptomycetaceae</taxon>
        <taxon>Streptomyces</taxon>
    </lineage>
</organism>
<dbReference type="Proteomes" id="UP000594205">
    <property type="component" value="Chromosome"/>
</dbReference>
<reference evidence="2 3" key="1">
    <citation type="submission" date="2020-10" db="EMBL/GenBank/DDBJ databases">
        <title>Streptomyces ferrugineus complate genome analysis.</title>
        <authorList>
            <person name="Anwar N."/>
        </authorList>
    </citation>
    <scope>NUCLEOTIDE SEQUENCE [LARGE SCALE GENOMIC DNA]</scope>
    <source>
        <strain evidence="2 3">CCTCC AA2014009</strain>
    </source>
</reference>
<dbReference type="Pfam" id="PF21806">
    <property type="entry name" value="DUF6879"/>
    <property type="match status" value="1"/>
</dbReference>
<protein>
    <recommendedName>
        <fullName evidence="1">DUF6879 domain-containing protein</fullName>
    </recommendedName>
</protein>
<evidence type="ECO:0000313" key="3">
    <source>
        <dbReference type="Proteomes" id="UP000594205"/>
    </source>
</evidence>
<dbReference type="AlphaFoldDB" id="A0A7M2SRM7"/>
<dbReference type="RefSeq" id="WP_194046625.1">
    <property type="nucleotide sequence ID" value="NZ_CP063373.1"/>
</dbReference>
<gene>
    <name evidence="2" type="ORF">IM697_09805</name>
</gene>
<keyword evidence="3" id="KW-1185">Reference proteome</keyword>
<accession>A0A7M2SRM7</accession>
<evidence type="ECO:0000259" key="1">
    <source>
        <dbReference type="Pfam" id="PF21806"/>
    </source>
</evidence>
<proteinExistence type="predicted"/>
<name>A0A7M2SRM7_9ACTN</name>
<dbReference type="KEGG" id="sfeu:IM697_09805"/>
<feature type="domain" description="DUF6879" evidence="1">
    <location>
        <begin position="9"/>
        <end position="171"/>
    </location>
</feature>
<dbReference type="EMBL" id="CP063373">
    <property type="protein sequence ID" value="QOV38639.1"/>
    <property type="molecule type" value="Genomic_DNA"/>
</dbReference>
<sequence length="178" mass="20663">MPELVSGEAFLDLFRQAEHTAYRLEVRTSYGIPEEDEPYCRFLAGDDPGLDWFEPWLDLMRAETGKGKRVERVRVIDEPPSDYLRFELWGTPYNLAAGEDIRYLARPTASALDLPGYDYWLFDSRTVARLQFGEHDRFLGVLLSDEPADVLRHVQWQGAAWHHAITFEDYQKENAPPQ</sequence>
<dbReference type="InterPro" id="IPR049244">
    <property type="entry name" value="DUF6879"/>
</dbReference>